<accession>A0ABS8XVA3</accession>
<dbReference type="SUPFAM" id="SSF82171">
    <property type="entry name" value="DPP6 N-terminal domain-like"/>
    <property type="match status" value="1"/>
</dbReference>
<dbReference type="Gene3D" id="2.130.10.10">
    <property type="entry name" value="YVTN repeat-like/Quinoprotein amine dehydrogenase"/>
    <property type="match status" value="1"/>
</dbReference>
<keyword evidence="2" id="KW-1185">Reference proteome</keyword>
<sequence length="971" mass="107015">MALLCASASHAAELGTLGLSYVRTDDVLLVHDEPELTPLVPHAASTFRNALDWQRRVFGWIPSDRTTLWLRDLSDNGNARVTPAPRNLYQMDVAPMASPFETAPSAERMYSMMNHELVHLGTSDVANSRDRFWRRVFLGKVSPQPQHPESLLYTMLTVPRWAAPRWQLEGAAVFLETWMGGGQGRAQGGYDEMVFRAMVRDGAPFYDPLALETRGTRSDFQSGANAYLYGTRFLTWLAWAKSPQQVLQWLRRDEGSQPDYAAQFAQVFELPLNDAWKQWIADERRFQQANLDALRQHPPTPLRPLSGALGSVSRAFVDEEAGTLITAVRTRGVVDHIAEINMRTGAARTLAEVQGATMYDVTSLAWDAKHKRVFFTTDNQGLRSLWAVEADTGERTALLTEARIGELAFDPSTGSLLGVRHEAGLASLVRIPYPYRDWQTLYTFDYGTVPRDLDVSPDGTQLVASVSDPGGDQFVQVFDMGRLREGNAEPAARFSFGQAAPEGFVFSPDGRHLYGSAYYTGVSNIFRIELATARIDAVSNAETGLFRPTPRPDGTLVAFEYTGPGFRPVALQPQTVAALGTIRLLGAEVAQRHPVVKTWQVPAARTEDLESLVRQRGAYHSAEHLQLNNAFPVLFGYREAGGLGWCANFADPLTLTEIGLLAAVTPGQGLRAGERLHLEATARHLGWSASLAWNKGSFYDLFGPTLRGTRGFQATLGRDVMLLYQSTQRLELRNKLAWYTGLETLPGAQNVAAGGSRLLLAETGLYYSDLRRSLGAVGDEKGVSASAALTLSRTAGRVVTQPLLRLDAGMPLGGWRHASLWSRTAAGGTAGTDTLAVSRHYFGAFGNNWVDDGTVQRYREPGSLPGFKIDEVSARSYVRQMVELNLPPMVFQSLGRPDLYLQSLRPAVFAAGLWTEPFVGDRRRYASLGAQVDLRISVLHWYDMTLSLGGAVGWKGKQRAGTEWMLSLKVL</sequence>
<evidence type="ECO:0000313" key="1">
    <source>
        <dbReference type="EMBL" id="MCE4554653.1"/>
    </source>
</evidence>
<evidence type="ECO:0000313" key="2">
    <source>
        <dbReference type="Proteomes" id="UP001200741"/>
    </source>
</evidence>
<dbReference type="RefSeq" id="WP_233371665.1">
    <property type="nucleotide sequence ID" value="NZ_JAJTWU010000003.1"/>
</dbReference>
<dbReference type="EMBL" id="JAJTWU010000003">
    <property type="protein sequence ID" value="MCE4554653.1"/>
    <property type="molecule type" value="Genomic_DNA"/>
</dbReference>
<proteinExistence type="predicted"/>
<organism evidence="1 2">
    <name type="scientific">Pelomonas cellulosilytica</name>
    <dbReference type="NCBI Taxonomy" id="2906762"/>
    <lineage>
        <taxon>Bacteria</taxon>
        <taxon>Pseudomonadati</taxon>
        <taxon>Pseudomonadota</taxon>
        <taxon>Betaproteobacteria</taxon>
        <taxon>Burkholderiales</taxon>
        <taxon>Sphaerotilaceae</taxon>
        <taxon>Roseateles</taxon>
    </lineage>
</organism>
<name>A0ABS8XVA3_9BURK</name>
<comment type="caution">
    <text evidence="1">The sequence shown here is derived from an EMBL/GenBank/DDBJ whole genome shotgun (WGS) entry which is preliminary data.</text>
</comment>
<dbReference type="Proteomes" id="UP001200741">
    <property type="component" value="Unassembled WGS sequence"/>
</dbReference>
<dbReference type="InterPro" id="IPR015943">
    <property type="entry name" value="WD40/YVTN_repeat-like_dom_sf"/>
</dbReference>
<gene>
    <name evidence="1" type="ORF">LXT13_09400</name>
</gene>
<reference evidence="1 2" key="1">
    <citation type="submission" date="2021-12" db="EMBL/GenBank/DDBJ databases">
        <title>Genome seq of P8.</title>
        <authorList>
            <person name="Seo T."/>
        </authorList>
    </citation>
    <scope>NUCLEOTIDE SEQUENCE [LARGE SCALE GENOMIC DNA]</scope>
    <source>
        <strain evidence="1 2">P8</strain>
    </source>
</reference>
<protein>
    <submittedName>
        <fullName evidence="1">Uncharacterized protein</fullName>
    </submittedName>
</protein>